<evidence type="ECO:0000313" key="3">
    <source>
        <dbReference type="Proteomes" id="UP001589532"/>
    </source>
</evidence>
<proteinExistence type="predicted"/>
<protein>
    <submittedName>
        <fullName evidence="2">Uncharacterized protein</fullName>
    </submittedName>
</protein>
<comment type="caution">
    <text evidence="2">The sequence shown here is derived from an EMBL/GenBank/DDBJ whole genome shotgun (WGS) entry which is preliminary data.</text>
</comment>
<organism evidence="2 3">
    <name type="scientific">Nonomuraea helvata</name>
    <dbReference type="NCBI Taxonomy" id="37484"/>
    <lineage>
        <taxon>Bacteria</taxon>
        <taxon>Bacillati</taxon>
        <taxon>Actinomycetota</taxon>
        <taxon>Actinomycetes</taxon>
        <taxon>Streptosporangiales</taxon>
        <taxon>Streptosporangiaceae</taxon>
        <taxon>Nonomuraea</taxon>
    </lineage>
</organism>
<evidence type="ECO:0000313" key="2">
    <source>
        <dbReference type="EMBL" id="MFB9629832.1"/>
    </source>
</evidence>
<dbReference type="RefSeq" id="WP_344984407.1">
    <property type="nucleotide sequence ID" value="NZ_BAAAXV010000001.1"/>
</dbReference>
<name>A0ABV5SDS1_9ACTN</name>
<dbReference type="Proteomes" id="UP001589532">
    <property type="component" value="Unassembled WGS sequence"/>
</dbReference>
<evidence type="ECO:0000256" key="1">
    <source>
        <dbReference type="SAM" id="MobiDB-lite"/>
    </source>
</evidence>
<dbReference type="EMBL" id="JBHMBW010000068">
    <property type="protein sequence ID" value="MFB9629832.1"/>
    <property type="molecule type" value="Genomic_DNA"/>
</dbReference>
<keyword evidence="3" id="KW-1185">Reference proteome</keyword>
<gene>
    <name evidence="2" type="ORF">ACFFSA_42760</name>
</gene>
<feature type="region of interest" description="Disordered" evidence="1">
    <location>
        <begin position="93"/>
        <end position="113"/>
    </location>
</feature>
<accession>A0ABV5SDS1</accession>
<sequence>MDALTRPQVPSFDKLDVEISGMLIFVPKNTVNLYLVQAYVNPVQPDQVSGSILTTDLMFAWTWLIEGLAEGGWGEVVAFDVAIKKCPRWRRNLGRIDGPTKHPNPLRHTPVEP</sequence>
<reference evidence="2 3" key="1">
    <citation type="submission" date="2024-09" db="EMBL/GenBank/DDBJ databases">
        <authorList>
            <person name="Sun Q."/>
            <person name="Mori K."/>
        </authorList>
    </citation>
    <scope>NUCLEOTIDE SEQUENCE [LARGE SCALE GENOMIC DNA]</scope>
    <source>
        <strain evidence="2 3">JCM 3143</strain>
    </source>
</reference>